<accession>X6NAR4</accession>
<comment type="caution">
    <text evidence="2">The sequence shown here is derived from an EMBL/GenBank/DDBJ whole genome shotgun (WGS) entry which is preliminary data.</text>
</comment>
<feature type="transmembrane region" description="Helical" evidence="1">
    <location>
        <begin position="307"/>
        <end position="329"/>
    </location>
</feature>
<dbReference type="Proteomes" id="UP000023152">
    <property type="component" value="Unassembled WGS sequence"/>
</dbReference>
<keyword evidence="1" id="KW-0812">Transmembrane</keyword>
<keyword evidence="1" id="KW-0472">Membrane</keyword>
<keyword evidence="1" id="KW-1133">Transmembrane helix</keyword>
<reference evidence="2 3" key="1">
    <citation type="journal article" date="2013" name="Curr. Biol.">
        <title>The Genome of the Foraminiferan Reticulomyxa filosa.</title>
        <authorList>
            <person name="Glockner G."/>
            <person name="Hulsmann N."/>
            <person name="Schleicher M."/>
            <person name="Noegel A.A."/>
            <person name="Eichinger L."/>
            <person name="Gallinger C."/>
            <person name="Pawlowski J."/>
            <person name="Sierra R."/>
            <person name="Euteneuer U."/>
            <person name="Pillet L."/>
            <person name="Moustafa A."/>
            <person name="Platzer M."/>
            <person name="Groth M."/>
            <person name="Szafranski K."/>
            <person name="Schliwa M."/>
        </authorList>
    </citation>
    <scope>NUCLEOTIDE SEQUENCE [LARGE SCALE GENOMIC DNA]</scope>
</reference>
<evidence type="ECO:0000256" key="1">
    <source>
        <dbReference type="SAM" id="Phobius"/>
    </source>
</evidence>
<feature type="transmembrane region" description="Helical" evidence="1">
    <location>
        <begin position="82"/>
        <end position="103"/>
    </location>
</feature>
<gene>
    <name evidence="2" type="ORF">RFI_14813</name>
</gene>
<organism evidence="2 3">
    <name type="scientific">Reticulomyxa filosa</name>
    <dbReference type="NCBI Taxonomy" id="46433"/>
    <lineage>
        <taxon>Eukaryota</taxon>
        <taxon>Sar</taxon>
        <taxon>Rhizaria</taxon>
        <taxon>Retaria</taxon>
        <taxon>Foraminifera</taxon>
        <taxon>Monothalamids</taxon>
        <taxon>Reticulomyxidae</taxon>
        <taxon>Reticulomyxa</taxon>
    </lineage>
</organism>
<feature type="transmembrane region" description="Helical" evidence="1">
    <location>
        <begin position="231"/>
        <end position="250"/>
    </location>
</feature>
<evidence type="ECO:0000313" key="3">
    <source>
        <dbReference type="Proteomes" id="UP000023152"/>
    </source>
</evidence>
<keyword evidence="3" id="KW-1185">Reference proteome</keyword>
<name>X6NAR4_RETFI</name>
<evidence type="ECO:0000313" key="2">
    <source>
        <dbReference type="EMBL" id="ETO22387.1"/>
    </source>
</evidence>
<feature type="transmembrane region" description="Helical" evidence="1">
    <location>
        <begin position="183"/>
        <end position="206"/>
    </location>
</feature>
<proteinExistence type="predicted"/>
<feature type="transmembrane region" description="Helical" evidence="1">
    <location>
        <begin position="284"/>
        <end position="301"/>
    </location>
</feature>
<feature type="transmembrane region" description="Helical" evidence="1">
    <location>
        <begin position="256"/>
        <end position="277"/>
    </location>
</feature>
<dbReference type="EMBL" id="ASPP01010782">
    <property type="protein sequence ID" value="ETO22387.1"/>
    <property type="molecule type" value="Genomic_DNA"/>
</dbReference>
<feature type="transmembrane region" description="Helical" evidence="1">
    <location>
        <begin position="336"/>
        <end position="358"/>
    </location>
</feature>
<sequence>MSHICCEQYDKANLKCSNNEDGSFSYQLISFLPDNPHMKWETLSTLRAISAGIVLVVLFIGAGFCYVMVAKNRHITYAVNRWIFVHLFFCMFSALALSCWVWLTAFTKSSSLQRFIFEICAILLFVSNICLFVSLVSMVLHSEYDMKYTALCRSRSKQKKSQERKRRRILRKIEQHNEDEDSFVLFFFFLIILFYLHVFYYIYVYIISKIIADEIYELPFWERYSNDQKTFVLGIATIPFVLLAVFGFSIMDKNSYGIILMCICGLFCLPFLLWAIYVIVFSKFVFLILIYVGCMFALFAFKHGVSWVSIIFWTQIYYILIPTLCVFALGGKINLIRFVFCYLFFLLLHSAVLLLLSLQI</sequence>
<dbReference type="AlphaFoldDB" id="X6NAR4"/>
<protein>
    <submittedName>
        <fullName evidence="2">Uncharacterized protein</fullName>
    </submittedName>
</protein>
<feature type="transmembrane region" description="Helical" evidence="1">
    <location>
        <begin position="115"/>
        <end position="140"/>
    </location>
</feature>
<feature type="transmembrane region" description="Helical" evidence="1">
    <location>
        <begin position="48"/>
        <end position="70"/>
    </location>
</feature>